<dbReference type="PANTHER" id="PTHR43244">
    <property type="match status" value="1"/>
</dbReference>
<evidence type="ECO:0000313" key="4">
    <source>
        <dbReference type="EMBL" id="MFC4755765.1"/>
    </source>
</evidence>
<keyword evidence="1" id="KW-0560">Oxidoreductase</keyword>
<feature type="domain" description="Luciferase-like" evidence="3">
    <location>
        <begin position="28"/>
        <end position="332"/>
    </location>
</feature>
<organism evidence="4 5">
    <name type="scientific">Dietzia aurantiaca</name>
    <dbReference type="NCBI Taxonomy" id="983873"/>
    <lineage>
        <taxon>Bacteria</taxon>
        <taxon>Bacillati</taxon>
        <taxon>Actinomycetota</taxon>
        <taxon>Actinomycetes</taxon>
        <taxon>Mycobacteriales</taxon>
        <taxon>Dietziaceae</taxon>
        <taxon>Dietzia</taxon>
    </lineage>
</organism>
<dbReference type="Pfam" id="PF00296">
    <property type="entry name" value="Bac_luciferase"/>
    <property type="match status" value="1"/>
</dbReference>
<dbReference type="Proteomes" id="UP001595836">
    <property type="component" value="Unassembled WGS sequence"/>
</dbReference>
<dbReference type="Gene3D" id="3.20.20.30">
    <property type="entry name" value="Luciferase-like domain"/>
    <property type="match status" value="1"/>
</dbReference>
<dbReference type="InterPro" id="IPR050564">
    <property type="entry name" value="F420-G6PD/mer"/>
</dbReference>
<evidence type="ECO:0000313" key="5">
    <source>
        <dbReference type="Proteomes" id="UP001595836"/>
    </source>
</evidence>
<evidence type="ECO:0000259" key="3">
    <source>
        <dbReference type="Pfam" id="PF00296"/>
    </source>
</evidence>
<evidence type="ECO:0000256" key="1">
    <source>
        <dbReference type="ARBA" id="ARBA00023002"/>
    </source>
</evidence>
<sequence length="378" mass="39931">MTAEDTTGVAAAPLMPELACYGLAGHSAAPADLLTEAARAEELGLGSILLSERFALKDAGVMAGAAVAASSRIGIGTAATNHNTRHPLVAATMATTLHRMSGGRYAFGLGRGIPLLFDIMGLPHVTSAQLADAIGIYRTLWRGGAVAGHNGPAGTYPYLVQDASFDEDIPILLMAMGDNSLRLAGRLADGVVMHTFMSDAAVERSARLVRESAEKAGRDPASVRIWSVMATIEDSLDEAARLRKLAGRLATYLTGYGDVLVRVNGWDPAGLESFRSDERLAAHGGALDATDDLDILRHARDVLPDEWLDCAAVGSPSHCADRIEAQLALGADSVVLHGATPDELAPVLDAWRPRRDPTRFAQLDPNPGRFLSRKDTPS</sequence>
<dbReference type="SUPFAM" id="SSF51679">
    <property type="entry name" value="Bacterial luciferase-like"/>
    <property type="match status" value="1"/>
</dbReference>
<dbReference type="PANTHER" id="PTHR43244:SF1">
    <property type="entry name" value="5,10-METHYLENETETRAHYDROMETHANOPTERIN REDUCTASE"/>
    <property type="match status" value="1"/>
</dbReference>
<dbReference type="InterPro" id="IPR036661">
    <property type="entry name" value="Luciferase-like_sf"/>
</dbReference>
<proteinExistence type="predicted"/>
<feature type="region of interest" description="Disordered" evidence="2">
    <location>
        <begin position="356"/>
        <end position="378"/>
    </location>
</feature>
<evidence type="ECO:0000256" key="2">
    <source>
        <dbReference type="SAM" id="MobiDB-lite"/>
    </source>
</evidence>
<dbReference type="EMBL" id="JBHSHP010000053">
    <property type="protein sequence ID" value="MFC4755765.1"/>
    <property type="molecule type" value="Genomic_DNA"/>
</dbReference>
<dbReference type="CDD" id="cd01097">
    <property type="entry name" value="Tetrahydromethanopterin_reductase"/>
    <property type="match status" value="1"/>
</dbReference>
<gene>
    <name evidence="4" type="ORF">ACFO7U_13405</name>
</gene>
<dbReference type="InterPro" id="IPR011251">
    <property type="entry name" value="Luciferase-like_dom"/>
</dbReference>
<dbReference type="NCBIfam" id="TIGR03857">
    <property type="entry name" value="F420_MSMEG_2249"/>
    <property type="match status" value="1"/>
</dbReference>
<accession>A0ABV9PS52</accession>
<dbReference type="InterPro" id="IPR022378">
    <property type="entry name" value="F420_OxRdatse_MSMEG2249_pred"/>
</dbReference>
<protein>
    <submittedName>
        <fullName evidence="4">TIGR03857 family LLM class F420-dependent oxidoreductase</fullName>
    </submittedName>
</protein>
<reference evidence="5" key="1">
    <citation type="journal article" date="2019" name="Int. J. Syst. Evol. Microbiol.">
        <title>The Global Catalogue of Microorganisms (GCM) 10K type strain sequencing project: providing services to taxonomists for standard genome sequencing and annotation.</title>
        <authorList>
            <consortium name="The Broad Institute Genomics Platform"/>
            <consortium name="The Broad Institute Genome Sequencing Center for Infectious Disease"/>
            <person name="Wu L."/>
            <person name="Ma J."/>
        </authorList>
    </citation>
    <scope>NUCLEOTIDE SEQUENCE [LARGE SCALE GENOMIC DNA]</scope>
    <source>
        <strain evidence="5">JCM 11882</strain>
    </source>
</reference>
<comment type="caution">
    <text evidence="4">The sequence shown here is derived from an EMBL/GenBank/DDBJ whole genome shotgun (WGS) entry which is preliminary data.</text>
</comment>
<name>A0ABV9PS52_9ACTN</name>
<keyword evidence="5" id="KW-1185">Reference proteome</keyword>
<dbReference type="RefSeq" id="WP_344995258.1">
    <property type="nucleotide sequence ID" value="NZ_BAABCD010000050.1"/>
</dbReference>